<evidence type="ECO:0000259" key="6">
    <source>
        <dbReference type="Pfam" id="PF00724"/>
    </source>
</evidence>
<dbReference type="InterPro" id="IPR044152">
    <property type="entry name" value="YqjM-like"/>
</dbReference>
<dbReference type="GO" id="GO:0003959">
    <property type="term" value="F:NADPH dehydrogenase activity"/>
    <property type="evidence" value="ECO:0007669"/>
    <property type="project" value="InterPro"/>
</dbReference>
<keyword evidence="5" id="KW-0560">Oxidoreductase</keyword>
<evidence type="ECO:0000313" key="7">
    <source>
        <dbReference type="EMBL" id="KAF5379017.1"/>
    </source>
</evidence>
<dbReference type="CDD" id="cd02932">
    <property type="entry name" value="OYE_YqiM_FMN"/>
    <property type="match status" value="1"/>
</dbReference>
<evidence type="ECO:0000256" key="4">
    <source>
        <dbReference type="ARBA" id="ARBA00022857"/>
    </source>
</evidence>
<keyword evidence="2" id="KW-0285">Flavoprotein</keyword>
<dbReference type="PANTHER" id="PTHR43303">
    <property type="entry name" value="NADPH DEHYDROGENASE C23G7.10C-RELATED"/>
    <property type="match status" value="1"/>
</dbReference>
<keyword evidence="4" id="KW-0521">NADP</keyword>
<dbReference type="SUPFAM" id="SSF51395">
    <property type="entry name" value="FMN-linked oxidoreductases"/>
    <property type="match status" value="1"/>
</dbReference>
<dbReference type="AlphaFoldDB" id="A0A8H5H956"/>
<comment type="cofactor">
    <cofactor evidence="1">
        <name>FMN</name>
        <dbReference type="ChEBI" id="CHEBI:58210"/>
    </cofactor>
</comment>
<organism evidence="7 8">
    <name type="scientific">Tricholomella constricta</name>
    <dbReference type="NCBI Taxonomy" id="117010"/>
    <lineage>
        <taxon>Eukaryota</taxon>
        <taxon>Fungi</taxon>
        <taxon>Dikarya</taxon>
        <taxon>Basidiomycota</taxon>
        <taxon>Agaricomycotina</taxon>
        <taxon>Agaricomycetes</taxon>
        <taxon>Agaricomycetidae</taxon>
        <taxon>Agaricales</taxon>
        <taxon>Tricholomatineae</taxon>
        <taxon>Lyophyllaceae</taxon>
        <taxon>Tricholomella</taxon>
    </lineage>
</organism>
<evidence type="ECO:0000256" key="1">
    <source>
        <dbReference type="ARBA" id="ARBA00001917"/>
    </source>
</evidence>
<evidence type="ECO:0000313" key="8">
    <source>
        <dbReference type="Proteomes" id="UP000565441"/>
    </source>
</evidence>
<name>A0A8H5H956_9AGAR</name>
<dbReference type="InterPro" id="IPR013785">
    <property type="entry name" value="Aldolase_TIM"/>
</dbReference>
<dbReference type="InterPro" id="IPR001155">
    <property type="entry name" value="OxRdtase_FMN_N"/>
</dbReference>
<dbReference type="Proteomes" id="UP000565441">
    <property type="component" value="Unassembled WGS sequence"/>
</dbReference>
<dbReference type="PANTHER" id="PTHR43303:SF4">
    <property type="entry name" value="NADPH DEHYDROGENASE C23G7.10C-RELATED"/>
    <property type="match status" value="1"/>
</dbReference>
<keyword evidence="3" id="KW-0288">FMN</keyword>
<dbReference type="EMBL" id="JAACJP010000017">
    <property type="protein sequence ID" value="KAF5379017.1"/>
    <property type="molecule type" value="Genomic_DNA"/>
</dbReference>
<accession>A0A8H5H956</accession>
<evidence type="ECO:0000256" key="5">
    <source>
        <dbReference type="ARBA" id="ARBA00023002"/>
    </source>
</evidence>
<protein>
    <recommendedName>
        <fullName evidence="6">NADH:flavin oxidoreductase/NADH oxidase N-terminal domain-containing protein</fullName>
    </recommendedName>
</protein>
<proteinExistence type="predicted"/>
<evidence type="ECO:0000256" key="3">
    <source>
        <dbReference type="ARBA" id="ARBA00022643"/>
    </source>
</evidence>
<reference evidence="7 8" key="1">
    <citation type="journal article" date="2020" name="ISME J.">
        <title>Uncovering the hidden diversity of litter-decomposition mechanisms in mushroom-forming fungi.</title>
        <authorList>
            <person name="Floudas D."/>
            <person name="Bentzer J."/>
            <person name="Ahren D."/>
            <person name="Johansson T."/>
            <person name="Persson P."/>
            <person name="Tunlid A."/>
        </authorList>
    </citation>
    <scope>NUCLEOTIDE SEQUENCE [LARGE SCALE GENOMIC DNA]</scope>
    <source>
        <strain evidence="7 8">CBS 661.87</strain>
    </source>
</reference>
<evidence type="ECO:0000256" key="2">
    <source>
        <dbReference type="ARBA" id="ARBA00022630"/>
    </source>
</evidence>
<dbReference type="Pfam" id="PF00724">
    <property type="entry name" value="Oxidored_FMN"/>
    <property type="match status" value="1"/>
</dbReference>
<dbReference type="OrthoDB" id="72788at2759"/>
<sequence>MEEAHPNVCSLKMAPNNVNVPAPNVPYFTPAQLPPSGTALDPQPSGKPIPKLFQPFKIRGLEMQNRIMLSPLCQYSSQNGVVQPWHLTHLGGIFTRGPGLTFVEAIAVQSHGRITPQDAGIWSDEHIAPLANIIDFAHTQGQKMAVQLAHAGRKASGVAPWINGDPLSSVEVGGWPDDVWAPSPIPYSEAMAQPKELTKEGIKDIVQAFADAAVRAIKAGFDVVEIHNAHGYLLHSFISPISNKRTDEYGGSFENRTRLTLEIVDAVRAVIPKDTPLFLRISATDWLEESLPNEPSWTPQDTVRLAPILFEHGVDFLDVSSGGTHPLQKVKGGPAYQAGFAEAVKRSLPAGHGLLVGVVGQITSGHIAQAVLDKGQADAVLVGRGFQKNPGLVWAFADDLGVQIRQANQIGWGFVGRAVKAYGGEEEKKN</sequence>
<feature type="domain" description="NADH:flavin oxidoreductase/NADH oxidase N-terminal" evidence="6">
    <location>
        <begin position="51"/>
        <end position="394"/>
    </location>
</feature>
<comment type="caution">
    <text evidence="7">The sequence shown here is derived from an EMBL/GenBank/DDBJ whole genome shotgun (WGS) entry which is preliminary data.</text>
</comment>
<dbReference type="Gene3D" id="3.20.20.70">
    <property type="entry name" value="Aldolase class I"/>
    <property type="match status" value="1"/>
</dbReference>
<dbReference type="GO" id="GO:0010181">
    <property type="term" value="F:FMN binding"/>
    <property type="evidence" value="ECO:0007669"/>
    <property type="project" value="InterPro"/>
</dbReference>
<gene>
    <name evidence="7" type="ORF">D9615_006058</name>
</gene>
<dbReference type="GO" id="GO:0050661">
    <property type="term" value="F:NADP binding"/>
    <property type="evidence" value="ECO:0007669"/>
    <property type="project" value="InterPro"/>
</dbReference>
<keyword evidence="8" id="KW-1185">Reference proteome</keyword>